<protein>
    <submittedName>
        <fullName evidence="2">Uncharacterized protein</fullName>
    </submittedName>
</protein>
<keyword evidence="1" id="KW-0732">Signal</keyword>
<keyword evidence="3" id="KW-1185">Reference proteome</keyword>
<dbReference type="EMBL" id="JAHUTJ010018705">
    <property type="protein sequence ID" value="MED6271668.1"/>
    <property type="molecule type" value="Genomic_DNA"/>
</dbReference>
<organism evidence="2 3">
    <name type="scientific">Characodon lateralis</name>
    <dbReference type="NCBI Taxonomy" id="208331"/>
    <lineage>
        <taxon>Eukaryota</taxon>
        <taxon>Metazoa</taxon>
        <taxon>Chordata</taxon>
        <taxon>Craniata</taxon>
        <taxon>Vertebrata</taxon>
        <taxon>Euteleostomi</taxon>
        <taxon>Actinopterygii</taxon>
        <taxon>Neopterygii</taxon>
        <taxon>Teleostei</taxon>
        <taxon>Neoteleostei</taxon>
        <taxon>Acanthomorphata</taxon>
        <taxon>Ovalentaria</taxon>
        <taxon>Atherinomorphae</taxon>
        <taxon>Cyprinodontiformes</taxon>
        <taxon>Goodeidae</taxon>
        <taxon>Characodon</taxon>
    </lineage>
</organism>
<sequence>MPFCVTLLARMCMLNAACQTVNKQYCLMSVCDSVCLLWVCLSLCVCMHLCFSMRERELERDRDKASISLLPWSLAKSQMKGFGYDGAAHSSPYQSQSHQNWSYTSYRVCISQCVQLKR</sequence>
<proteinExistence type="predicted"/>
<dbReference type="Proteomes" id="UP001352852">
    <property type="component" value="Unassembled WGS sequence"/>
</dbReference>
<evidence type="ECO:0000256" key="1">
    <source>
        <dbReference type="SAM" id="SignalP"/>
    </source>
</evidence>
<reference evidence="2 3" key="1">
    <citation type="submission" date="2021-06" db="EMBL/GenBank/DDBJ databases">
        <authorList>
            <person name="Palmer J.M."/>
        </authorList>
    </citation>
    <scope>NUCLEOTIDE SEQUENCE [LARGE SCALE GENOMIC DNA]</scope>
    <source>
        <strain evidence="2 3">CL_MEX2019</strain>
        <tissue evidence="2">Muscle</tissue>
    </source>
</reference>
<evidence type="ECO:0000313" key="3">
    <source>
        <dbReference type="Proteomes" id="UP001352852"/>
    </source>
</evidence>
<accession>A0ABU7D917</accession>
<gene>
    <name evidence="2" type="ORF">CHARACLAT_022577</name>
</gene>
<feature type="chain" id="PRO_5047535007" evidence="1">
    <location>
        <begin position="19"/>
        <end position="118"/>
    </location>
</feature>
<comment type="caution">
    <text evidence="2">The sequence shown here is derived from an EMBL/GenBank/DDBJ whole genome shotgun (WGS) entry which is preliminary data.</text>
</comment>
<name>A0ABU7D917_9TELE</name>
<evidence type="ECO:0000313" key="2">
    <source>
        <dbReference type="EMBL" id="MED6271668.1"/>
    </source>
</evidence>
<feature type="signal peptide" evidence="1">
    <location>
        <begin position="1"/>
        <end position="18"/>
    </location>
</feature>